<evidence type="ECO:0000256" key="8">
    <source>
        <dbReference type="ARBA" id="ARBA00023180"/>
    </source>
</evidence>
<dbReference type="GO" id="GO:0005886">
    <property type="term" value="C:plasma membrane"/>
    <property type="evidence" value="ECO:0007669"/>
    <property type="project" value="UniProtKB-SubCell"/>
</dbReference>
<dbReference type="GO" id="GO:0009251">
    <property type="term" value="P:glucan catabolic process"/>
    <property type="evidence" value="ECO:0007669"/>
    <property type="project" value="TreeGrafter"/>
</dbReference>
<dbReference type="RefSeq" id="WP_316436275.1">
    <property type="nucleotide sequence ID" value="NZ_CP053587.1"/>
</dbReference>
<evidence type="ECO:0000256" key="9">
    <source>
        <dbReference type="ARBA" id="ARBA00023295"/>
    </source>
</evidence>
<keyword evidence="4 13" id="KW-0378">Hydrolase</keyword>
<dbReference type="EMBL" id="CP053587">
    <property type="protein sequence ID" value="WNZ27788.1"/>
    <property type="molecule type" value="Genomic_DNA"/>
</dbReference>
<evidence type="ECO:0000256" key="3">
    <source>
        <dbReference type="ARBA" id="ARBA00022692"/>
    </source>
</evidence>
<keyword evidence="9 13" id="KW-0326">Glycosidase</keyword>
<evidence type="ECO:0000256" key="2">
    <source>
        <dbReference type="ARBA" id="ARBA00022475"/>
    </source>
</evidence>
<evidence type="ECO:0000256" key="5">
    <source>
        <dbReference type="ARBA" id="ARBA00022968"/>
    </source>
</evidence>
<name>A0AA96WLE8_9CYAN</name>
<reference evidence="15" key="1">
    <citation type="submission" date="2020-05" db="EMBL/GenBank/DDBJ databases">
        <authorList>
            <person name="Zhu T."/>
            <person name="Keshari N."/>
            <person name="Lu X."/>
        </authorList>
    </citation>
    <scope>NUCLEOTIDE SEQUENCE</scope>
    <source>
        <strain evidence="15">NK1-12</strain>
    </source>
</reference>
<evidence type="ECO:0000256" key="10">
    <source>
        <dbReference type="ARBA" id="ARBA00023316"/>
    </source>
</evidence>
<gene>
    <name evidence="15" type="ORF">HJG54_33700</name>
</gene>
<dbReference type="Gene3D" id="3.20.20.80">
    <property type="entry name" value="Glycosidases"/>
    <property type="match status" value="1"/>
</dbReference>
<dbReference type="GO" id="GO:0008422">
    <property type="term" value="F:beta-glucosidase activity"/>
    <property type="evidence" value="ECO:0007669"/>
    <property type="project" value="TreeGrafter"/>
</dbReference>
<evidence type="ECO:0000256" key="7">
    <source>
        <dbReference type="ARBA" id="ARBA00023136"/>
    </source>
</evidence>
<keyword evidence="5" id="KW-0735">Signal-anchor</keyword>
<dbReference type="AlphaFoldDB" id="A0AA96WLE8"/>
<dbReference type="InterPro" id="IPR050386">
    <property type="entry name" value="Glycosyl_hydrolase_5"/>
</dbReference>
<comment type="subcellular location">
    <subcellularLocation>
        <location evidence="1">Cell membrane</location>
        <topology evidence="1">Single-pass type II membrane protein</topology>
    </subcellularLocation>
</comment>
<keyword evidence="3" id="KW-0812">Transmembrane</keyword>
<evidence type="ECO:0000259" key="14">
    <source>
        <dbReference type="Pfam" id="PF00150"/>
    </source>
</evidence>
<keyword evidence="7" id="KW-0472">Membrane</keyword>
<keyword evidence="8" id="KW-0325">Glycoprotein</keyword>
<evidence type="ECO:0000256" key="1">
    <source>
        <dbReference type="ARBA" id="ARBA00004401"/>
    </source>
</evidence>
<dbReference type="PANTHER" id="PTHR31297">
    <property type="entry name" value="GLUCAN ENDO-1,6-BETA-GLUCOSIDASE B"/>
    <property type="match status" value="1"/>
</dbReference>
<evidence type="ECO:0000256" key="11">
    <source>
        <dbReference type="ARBA" id="ARBA00037126"/>
    </source>
</evidence>
<comment type="function">
    <text evidence="11">Glucosidase involved in the degradation of cellulosic biomass. Active on lichenan.</text>
</comment>
<evidence type="ECO:0000256" key="12">
    <source>
        <dbReference type="ARBA" id="ARBA00041260"/>
    </source>
</evidence>
<dbReference type="GO" id="GO:0005576">
    <property type="term" value="C:extracellular region"/>
    <property type="evidence" value="ECO:0007669"/>
    <property type="project" value="TreeGrafter"/>
</dbReference>
<feature type="domain" description="Glycoside hydrolase family 5" evidence="14">
    <location>
        <begin position="61"/>
        <end position="345"/>
    </location>
</feature>
<dbReference type="SUPFAM" id="SSF51445">
    <property type="entry name" value="(Trans)glycosidases"/>
    <property type="match status" value="1"/>
</dbReference>
<dbReference type="InterPro" id="IPR017853">
    <property type="entry name" value="GH"/>
</dbReference>
<sequence length="379" mass="44010">MQSKTIAKGVNLGNWLVLEKWMSPELFLLEDGTSVEDDYQLVRALSETVKRERYKVHRDSYITDRDFAYLAARGIDFVRIPIPFYIFGDYEPYIGCIDYLDKAFKWAERYKLKILIDLHTVPDSQNGFDNGGICGVCKFHKNPEHVEFALTVLERLAERYRDNKNLWGIEVLNEPISPELWDLVDVPKRYPAVDKAYAAGSEAVPTDFLKRFYTQAYSRIRAQADDVTVVFHDGFRIKEWVEFFKTPDFKNVVVDTHLYLMTFALKYGDGELDDHLAYIKNEMGSIVTEMSQYFPVLVGEWSLDTASRKAATTLAGKERDDYYRNVADAHFKAWEHATAWCYWSYKCLGDEAKFDIWDMGKAIELGLLPHDLSQLQIRN</sequence>
<organism evidence="15">
    <name type="scientific">Leptolyngbya sp. NK1-12</name>
    <dbReference type="NCBI Taxonomy" id="2547451"/>
    <lineage>
        <taxon>Bacteria</taxon>
        <taxon>Bacillati</taxon>
        <taxon>Cyanobacteriota</taxon>
        <taxon>Cyanophyceae</taxon>
        <taxon>Leptolyngbyales</taxon>
        <taxon>Leptolyngbyaceae</taxon>
        <taxon>Leptolyngbya group</taxon>
        <taxon>Leptolyngbya</taxon>
    </lineage>
</organism>
<keyword evidence="6" id="KW-1133">Transmembrane helix</keyword>
<evidence type="ECO:0000256" key="13">
    <source>
        <dbReference type="RuleBase" id="RU361153"/>
    </source>
</evidence>
<accession>A0AA96WLE8</accession>
<proteinExistence type="inferred from homology"/>
<dbReference type="PANTHER" id="PTHR31297:SF34">
    <property type="entry name" value="GLUCAN 1,3-BETA-GLUCOSIDASE 2"/>
    <property type="match status" value="1"/>
</dbReference>
<dbReference type="GO" id="GO:0071555">
    <property type="term" value="P:cell wall organization"/>
    <property type="evidence" value="ECO:0007669"/>
    <property type="project" value="UniProtKB-KW"/>
</dbReference>
<dbReference type="InterPro" id="IPR001547">
    <property type="entry name" value="Glyco_hydro_5"/>
</dbReference>
<keyword evidence="10" id="KW-0961">Cell wall biogenesis/degradation</keyword>
<evidence type="ECO:0000256" key="6">
    <source>
        <dbReference type="ARBA" id="ARBA00022989"/>
    </source>
</evidence>
<comment type="similarity">
    <text evidence="13">Belongs to the glycosyl hydrolase 5 (cellulase A) family.</text>
</comment>
<protein>
    <recommendedName>
        <fullName evidence="12">Exo-1,3-beta-glucanase D</fullName>
    </recommendedName>
</protein>
<dbReference type="GO" id="GO:0009986">
    <property type="term" value="C:cell surface"/>
    <property type="evidence" value="ECO:0007669"/>
    <property type="project" value="TreeGrafter"/>
</dbReference>
<evidence type="ECO:0000313" key="15">
    <source>
        <dbReference type="EMBL" id="WNZ27788.1"/>
    </source>
</evidence>
<evidence type="ECO:0000256" key="4">
    <source>
        <dbReference type="ARBA" id="ARBA00022801"/>
    </source>
</evidence>
<keyword evidence="2" id="KW-1003">Cell membrane</keyword>
<dbReference type="Pfam" id="PF00150">
    <property type="entry name" value="Cellulase"/>
    <property type="match status" value="1"/>
</dbReference>